<dbReference type="InterPro" id="IPR014710">
    <property type="entry name" value="RmlC-like_jellyroll"/>
</dbReference>
<dbReference type="Gene3D" id="2.60.120.10">
    <property type="entry name" value="Jelly Rolls"/>
    <property type="match status" value="1"/>
</dbReference>
<keyword evidence="5" id="KW-1185">Reference proteome</keyword>
<organism evidence="4 5">
    <name type="scientific">Roseibacillus ishigakijimensis</name>
    <dbReference type="NCBI Taxonomy" id="454146"/>
    <lineage>
        <taxon>Bacteria</taxon>
        <taxon>Pseudomonadati</taxon>
        <taxon>Verrucomicrobiota</taxon>
        <taxon>Verrucomicrobiia</taxon>
        <taxon>Verrucomicrobiales</taxon>
        <taxon>Verrucomicrobiaceae</taxon>
        <taxon>Roseibacillus</taxon>
    </lineage>
</organism>
<comment type="catalytic activity">
    <reaction evidence="3">
        <text>uridine + phosphate = alpha-D-ribose 1-phosphate + uracil</text>
        <dbReference type="Rhea" id="RHEA:24388"/>
        <dbReference type="ChEBI" id="CHEBI:16704"/>
        <dbReference type="ChEBI" id="CHEBI:17568"/>
        <dbReference type="ChEBI" id="CHEBI:43474"/>
        <dbReference type="ChEBI" id="CHEBI:57720"/>
        <dbReference type="EC" id="2.4.2.2"/>
    </reaction>
</comment>
<comment type="catalytic activity">
    <reaction evidence="3">
        <text>guanosine + phosphate = alpha-D-ribose 1-phosphate + guanine</text>
        <dbReference type="Rhea" id="RHEA:13233"/>
        <dbReference type="ChEBI" id="CHEBI:16235"/>
        <dbReference type="ChEBI" id="CHEBI:16750"/>
        <dbReference type="ChEBI" id="CHEBI:43474"/>
        <dbReference type="ChEBI" id="CHEBI:57720"/>
        <dbReference type="EC" id="2.4.2.1"/>
    </reaction>
</comment>
<comment type="catalytic activity">
    <reaction evidence="3">
        <text>inosine + phosphate = alpha-D-ribose 1-phosphate + hypoxanthine</text>
        <dbReference type="Rhea" id="RHEA:27646"/>
        <dbReference type="ChEBI" id="CHEBI:17368"/>
        <dbReference type="ChEBI" id="CHEBI:17596"/>
        <dbReference type="ChEBI" id="CHEBI:43474"/>
        <dbReference type="ChEBI" id="CHEBI:57720"/>
        <dbReference type="EC" id="2.4.2.1"/>
    </reaction>
</comment>
<keyword evidence="2 3" id="KW-0808">Transferase</keyword>
<evidence type="ECO:0000256" key="2">
    <source>
        <dbReference type="ARBA" id="ARBA00022679"/>
    </source>
</evidence>
<dbReference type="EC" id="2.4.2.2" evidence="3"/>
<proteinExistence type="inferred from homology"/>
<dbReference type="EC" id="2.4.2.1" evidence="3"/>
<comment type="catalytic activity">
    <reaction evidence="3">
        <text>a purine D-ribonucleoside + phosphate = a purine nucleobase + alpha-D-ribose 1-phosphate</text>
        <dbReference type="Rhea" id="RHEA:19805"/>
        <dbReference type="ChEBI" id="CHEBI:26386"/>
        <dbReference type="ChEBI" id="CHEBI:43474"/>
        <dbReference type="ChEBI" id="CHEBI:57720"/>
        <dbReference type="ChEBI" id="CHEBI:142355"/>
        <dbReference type="EC" id="2.4.2.1"/>
    </reaction>
</comment>
<comment type="catalytic activity">
    <reaction evidence="3">
        <text>thymidine + phosphate = 2-deoxy-alpha-D-ribose 1-phosphate + thymine</text>
        <dbReference type="Rhea" id="RHEA:16037"/>
        <dbReference type="ChEBI" id="CHEBI:17748"/>
        <dbReference type="ChEBI" id="CHEBI:17821"/>
        <dbReference type="ChEBI" id="CHEBI:43474"/>
        <dbReference type="ChEBI" id="CHEBI:57259"/>
        <dbReference type="EC" id="2.4.2.2"/>
    </reaction>
</comment>
<comment type="similarity">
    <text evidence="3">Belongs to the nucleoside phosphorylase PpnP family.</text>
</comment>
<dbReference type="Proteomes" id="UP000604083">
    <property type="component" value="Unassembled WGS sequence"/>
</dbReference>
<dbReference type="PANTHER" id="PTHR36540">
    <property type="entry name" value="PYRIMIDINE/PURINE NUCLEOSIDE PHOSPHORYLASE"/>
    <property type="match status" value="1"/>
</dbReference>
<accession>A0A934RTE3</accession>
<dbReference type="GO" id="GO:0004731">
    <property type="term" value="F:purine-nucleoside phosphorylase activity"/>
    <property type="evidence" value="ECO:0007669"/>
    <property type="project" value="UniProtKB-UniRule"/>
</dbReference>
<dbReference type="CDD" id="cd20296">
    <property type="entry name" value="cupin_PpnP-like"/>
    <property type="match status" value="1"/>
</dbReference>
<sequence length="103" mass="11052">MEFTNVTALAKGNVYFEGKVISHTILLPDGSKKTLGAILPGEYHFGTEAAERMDIVGGSCHYQLDGSTSEQEVGEGSFFEVAAHSGFTITVTGEPCHYVCSYL</sequence>
<comment type="catalytic activity">
    <reaction evidence="3">
        <text>xanthosine + phosphate = alpha-D-ribose 1-phosphate + xanthine</text>
        <dbReference type="Rhea" id="RHEA:27638"/>
        <dbReference type="ChEBI" id="CHEBI:17712"/>
        <dbReference type="ChEBI" id="CHEBI:18107"/>
        <dbReference type="ChEBI" id="CHEBI:43474"/>
        <dbReference type="ChEBI" id="CHEBI:57720"/>
        <dbReference type="EC" id="2.4.2.1"/>
    </reaction>
</comment>
<comment type="caution">
    <text evidence="4">The sequence shown here is derived from an EMBL/GenBank/DDBJ whole genome shotgun (WGS) entry which is preliminary data.</text>
</comment>
<dbReference type="AlphaFoldDB" id="A0A934RTE3"/>
<dbReference type="SUPFAM" id="SSF51182">
    <property type="entry name" value="RmlC-like cupins"/>
    <property type="match status" value="1"/>
</dbReference>
<evidence type="ECO:0000256" key="1">
    <source>
        <dbReference type="ARBA" id="ARBA00022676"/>
    </source>
</evidence>
<gene>
    <name evidence="3" type="primary">ppnP</name>
    <name evidence="4" type="ORF">JIN78_07175</name>
</gene>
<evidence type="ECO:0000313" key="5">
    <source>
        <dbReference type="Proteomes" id="UP000604083"/>
    </source>
</evidence>
<dbReference type="InterPro" id="IPR011051">
    <property type="entry name" value="RmlC_Cupin_sf"/>
</dbReference>
<dbReference type="Pfam" id="PF06865">
    <property type="entry name" value="Ppnp"/>
    <property type="match status" value="1"/>
</dbReference>
<dbReference type="PANTHER" id="PTHR36540:SF1">
    <property type="entry name" value="PYRIMIDINE_PURINE NUCLEOSIDE PHOSPHORYLASE"/>
    <property type="match status" value="1"/>
</dbReference>
<dbReference type="GO" id="GO:0005829">
    <property type="term" value="C:cytosol"/>
    <property type="evidence" value="ECO:0007669"/>
    <property type="project" value="TreeGrafter"/>
</dbReference>
<evidence type="ECO:0000313" key="4">
    <source>
        <dbReference type="EMBL" id="MBK1833835.1"/>
    </source>
</evidence>
<dbReference type="GO" id="GO:0016154">
    <property type="term" value="F:pyrimidine-nucleoside phosphorylase activity"/>
    <property type="evidence" value="ECO:0007669"/>
    <property type="project" value="UniProtKB-UniRule"/>
</dbReference>
<dbReference type="EMBL" id="JAENIO010000014">
    <property type="protein sequence ID" value="MBK1833835.1"/>
    <property type="molecule type" value="Genomic_DNA"/>
</dbReference>
<dbReference type="HAMAP" id="MF_01537">
    <property type="entry name" value="Nucleos_phosphorylase_PpnP"/>
    <property type="match status" value="1"/>
</dbReference>
<name>A0A934RTE3_9BACT</name>
<comment type="function">
    <text evidence="3">Catalyzes the phosphorolysis of diverse nucleosides, yielding D-ribose 1-phosphate and the respective free bases. Can use uridine, adenosine, guanosine, cytidine, thymidine, inosine and xanthosine as substrates. Also catalyzes the reverse reactions.</text>
</comment>
<reference evidence="4" key="1">
    <citation type="submission" date="2021-01" db="EMBL/GenBank/DDBJ databases">
        <title>Modified the classification status of verrucomicrobia.</title>
        <authorList>
            <person name="Feng X."/>
        </authorList>
    </citation>
    <scope>NUCLEOTIDE SEQUENCE</scope>
    <source>
        <strain evidence="4">KCTC 12986</strain>
    </source>
</reference>
<comment type="catalytic activity">
    <reaction evidence="3">
        <text>adenosine + phosphate = alpha-D-ribose 1-phosphate + adenine</text>
        <dbReference type="Rhea" id="RHEA:27642"/>
        <dbReference type="ChEBI" id="CHEBI:16335"/>
        <dbReference type="ChEBI" id="CHEBI:16708"/>
        <dbReference type="ChEBI" id="CHEBI:43474"/>
        <dbReference type="ChEBI" id="CHEBI:57720"/>
        <dbReference type="EC" id="2.4.2.1"/>
    </reaction>
</comment>
<protein>
    <recommendedName>
        <fullName evidence="3">Pyrimidine/purine nucleoside phosphorylase</fullName>
        <ecNumber evidence="3">2.4.2.1</ecNumber>
        <ecNumber evidence="3">2.4.2.2</ecNumber>
    </recommendedName>
    <alternativeName>
        <fullName evidence="3">Adenosine phosphorylase</fullName>
    </alternativeName>
    <alternativeName>
        <fullName evidence="3">Cytidine phosphorylase</fullName>
    </alternativeName>
    <alternativeName>
        <fullName evidence="3">Guanosine phosphorylase</fullName>
    </alternativeName>
    <alternativeName>
        <fullName evidence="3">Inosine phosphorylase</fullName>
    </alternativeName>
    <alternativeName>
        <fullName evidence="3">Thymidine phosphorylase</fullName>
    </alternativeName>
    <alternativeName>
        <fullName evidence="3">Uridine phosphorylase</fullName>
    </alternativeName>
    <alternativeName>
        <fullName evidence="3">Xanthosine phosphorylase</fullName>
    </alternativeName>
</protein>
<dbReference type="InterPro" id="IPR009664">
    <property type="entry name" value="Ppnp"/>
</dbReference>
<keyword evidence="1 3" id="KW-0328">Glycosyltransferase</keyword>
<evidence type="ECO:0000256" key="3">
    <source>
        <dbReference type="HAMAP-Rule" id="MF_01537"/>
    </source>
</evidence>
<comment type="catalytic activity">
    <reaction evidence="3">
        <text>cytidine + phosphate = cytosine + alpha-D-ribose 1-phosphate</text>
        <dbReference type="Rhea" id="RHEA:52540"/>
        <dbReference type="ChEBI" id="CHEBI:16040"/>
        <dbReference type="ChEBI" id="CHEBI:17562"/>
        <dbReference type="ChEBI" id="CHEBI:43474"/>
        <dbReference type="ChEBI" id="CHEBI:57720"/>
        <dbReference type="EC" id="2.4.2.2"/>
    </reaction>
</comment>